<keyword evidence="13" id="KW-0472">Membrane</keyword>
<dbReference type="GO" id="GO:0006120">
    <property type="term" value="P:mitochondrial electron transport, NADH to ubiquinone"/>
    <property type="evidence" value="ECO:0007669"/>
    <property type="project" value="InterPro"/>
</dbReference>
<evidence type="ECO:0000313" key="18">
    <source>
        <dbReference type="Proteomes" id="UP000193642"/>
    </source>
</evidence>
<evidence type="ECO:0000256" key="4">
    <source>
        <dbReference type="ARBA" id="ARBA00011790"/>
    </source>
</evidence>
<comment type="similarity">
    <text evidence="3">Belongs to the complex I LYR family.</text>
</comment>
<accession>A0A1Y2C0J7</accession>
<sequence>MSGLNIPLQIVHLQAVPKTHTQKVQRLYRQALRLSADWYWERAQWREKALIIREHFEANRHVQNPKEQEALLEVTEMLLAKYHHPQPFKYASAPGGTKWERNIPFPEEVSVVFVIGWGRLLTSHLPSHSCSTTLFPTTTPLNELSLT</sequence>
<dbReference type="InterPro" id="IPR045292">
    <property type="entry name" value="Complex1_LYR_NDUFB9_LYRM3"/>
</dbReference>
<dbReference type="AlphaFoldDB" id="A0A1Y2C0J7"/>
<evidence type="ECO:0000256" key="14">
    <source>
        <dbReference type="ARBA" id="ARBA00030192"/>
    </source>
</evidence>
<evidence type="ECO:0000256" key="5">
    <source>
        <dbReference type="ARBA" id="ARBA00018684"/>
    </source>
</evidence>
<proteinExistence type="inferred from homology"/>
<dbReference type="STRING" id="329046.A0A1Y2C0J7"/>
<evidence type="ECO:0000256" key="15">
    <source>
        <dbReference type="ARBA" id="ARBA00032528"/>
    </source>
</evidence>
<keyword evidence="6" id="KW-0813">Transport</keyword>
<evidence type="ECO:0000256" key="11">
    <source>
        <dbReference type="ARBA" id="ARBA00022990"/>
    </source>
</evidence>
<comment type="subunit">
    <text evidence="4">Mammalian complex I is composed of 45 different subunits.</text>
</comment>
<evidence type="ECO:0000256" key="3">
    <source>
        <dbReference type="ARBA" id="ARBA00009508"/>
    </source>
</evidence>
<evidence type="ECO:0000256" key="9">
    <source>
        <dbReference type="ARBA" id="ARBA00022792"/>
    </source>
</evidence>
<evidence type="ECO:0000256" key="12">
    <source>
        <dbReference type="ARBA" id="ARBA00023128"/>
    </source>
</evidence>
<name>A0A1Y2C0J7_9FUNG</name>
<keyword evidence="18" id="KW-1185">Reference proteome</keyword>
<keyword evidence="12" id="KW-0496">Mitochondrion</keyword>
<keyword evidence="10" id="KW-0249">Electron transport</keyword>
<keyword evidence="9" id="KW-0999">Mitochondrion inner membrane</keyword>
<organism evidence="17 18">
    <name type="scientific">Rhizoclosmatium globosum</name>
    <dbReference type="NCBI Taxonomy" id="329046"/>
    <lineage>
        <taxon>Eukaryota</taxon>
        <taxon>Fungi</taxon>
        <taxon>Fungi incertae sedis</taxon>
        <taxon>Chytridiomycota</taxon>
        <taxon>Chytridiomycota incertae sedis</taxon>
        <taxon>Chytridiomycetes</taxon>
        <taxon>Chytridiales</taxon>
        <taxon>Chytriomycetaceae</taxon>
        <taxon>Rhizoclosmatium</taxon>
    </lineage>
</organism>
<keyword evidence="11" id="KW-0007">Acetylation</keyword>
<dbReference type="CDD" id="cd20263">
    <property type="entry name" value="Complex1_LYR_NDUFB9_LYRM3"/>
    <property type="match status" value="1"/>
</dbReference>
<comment type="caution">
    <text evidence="17">The sequence shown here is derived from an EMBL/GenBank/DDBJ whole genome shotgun (WGS) entry which is preliminary data.</text>
</comment>
<gene>
    <name evidence="17" type="ORF">BCR33DRAFT_787553</name>
</gene>
<reference evidence="17 18" key="1">
    <citation type="submission" date="2016-07" db="EMBL/GenBank/DDBJ databases">
        <title>Pervasive Adenine N6-methylation of Active Genes in Fungi.</title>
        <authorList>
            <consortium name="DOE Joint Genome Institute"/>
            <person name="Mondo S.J."/>
            <person name="Dannebaum R.O."/>
            <person name="Kuo R.C."/>
            <person name="Labutti K."/>
            <person name="Haridas S."/>
            <person name="Kuo A."/>
            <person name="Salamov A."/>
            <person name="Ahrendt S.R."/>
            <person name="Lipzen A."/>
            <person name="Sullivan W."/>
            <person name="Andreopoulos W.B."/>
            <person name="Clum A."/>
            <person name="Lindquist E."/>
            <person name="Daum C."/>
            <person name="Ramamoorthy G.K."/>
            <person name="Gryganskyi A."/>
            <person name="Culley D."/>
            <person name="Magnuson J.K."/>
            <person name="James T.Y."/>
            <person name="O'Malley M.A."/>
            <person name="Stajich J.E."/>
            <person name="Spatafora J.W."/>
            <person name="Visel A."/>
            <person name="Grigoriev I.V."/>
        </authorList>
    </citation>
    <scope>NUCLEOTIDE SEQUENCE [LARGE SCALE GENOMIC DNA]</scope>
    <source>
        <strain evidence="17 18">JEL800</strain>
    </source>
</reference>
<dbReference type="GO" id="GO:0005743">
    <property type="term" value="C:mitochondrial inner membrane"/>
    <property type="evidence" value="ECO:0007669"/>
    <property type="project" value="UniProtKB-SubCell"/>
</dbReference>
<evidence type="ECO:0000256" key="8">
    <source>
        <dbReference type="ARBA" id="ARBA00022660"/>
    </source>
</evidence>
<feature type="domain" description="Complex 1 LYR protein" evidence="16">
    <location>
        <begin position="22"/>
        <end position="79"/>
    </location>
</feature>
<keyword evidence="8" id="KW-0679">Respiratory chain</keyword>
<dbReference type="PANTHER" id="PTHR12868:SF0">
    <property type="entry name" value="NADH DEHYDROGENASE [UBIQUINONE] 1 BETA SUBCOMPLEX SUBUNIT 9"/>
    <property type="match status" value="1"/>
</dbReference>
<dbReference type="Proteomes" id="UP000193642">
    <property type="component" value="Unassembled WGS sequence"/>
</dbReference>
<evidence type="ECO:0000256" key="6">
    <source>
        <dbReference type="ARBA" id="ARBA00022448"/>
    </source>
</evidence>
<dbReference type="OrthoDB" id="13598at2759"/>
<evidence type="ECO:0000256" key="13">
    <source>
        <dbReference type="ARBA" id="ARBA00023136"/>
    </source>
</evidence>
<evidence type="ECO:0000313" key="17">
    <source>
        <dbReference type="EMBL" id="ORY40434.1"/>
    </source>
</evidence>
<evidence type="ECO:0000256" key="10">
    <source>
        <dbReference type="ARBA" id="ARBA00022982"/>
    </source>
</evidence>
<keyword evidence="7" id="KW-0597">Phosphoprotein</keyword>
<evidence type="ECO:0000259" key="16">
    <source>
        <dbReference type="Pfam" id="PF05347"/>
    </source>
</evidence>
<dbReference type="InterPro" id="IPR008011">
    <property type="entry name" value="Complex1_LYR_dom"/>
</dbReference>
<evidence type="ECO:0000256" key="2">
    <source>
        <dbReference type="ARBA" id="ARBA00004443"/>
    </source>
</evidence>
<protein>
    <recommendedName>
        <fullName evidence="5">NADH dehydrogenase [ubiquinone] 1 beta subcomplex subunit 9</fullName>
    </recommendedName>
    <alternativeName>
        <fullName evidence="14">Complex I-B22</fullName>
    </alternativeName>
    <alternativeName>
        <fullName evidence="15">NADH-ubiquinone oxidoreductase B22 subunit</fullName>
    </alternativeName>
</protein>
<dbReference type="Pfam" id="PF05347">
    <property type="entry name" value="Complex1_LYR"/>
    <property type="match status" value="1"/>
</dbReference>
<evidence type="ECO:0000256" key="1">
    <source>
        <dbReference type="ARBA" id="ARBA00002920"/>
    </source>
</evidence>
<comment type="function">
    <text evidence="1">Accessory subunit of the mitochondrial membrane respiratory chain NADH dehydrogenase (Complex I), that is believed to be not involved in catalysis. Complex I functions in the transfer of electrons from NADH to the respiratory chain. The immediate electron acceptor for the enzyme is believed to be ubiquinone.</text>
</comment>
<evidence type="ECO:0000256" key="7">
    <source>
        <dbReference type="ARBA" id="ARBA00022553"/>
    </source>
</evidence>
<dbReference type="EMBL" id="MCGO01000035">
    <property type="protein sequence ID" value="ORY40434.1"/>
    <property type="molecule type" value="Genomic_DNA"/>
</dbReference>
<dbReference type="PANTHER" id="PTHR12868">
    <property type="entry name" value="NADH-UBIQUINONE OXIDOREDUCTASE B22 SUBUNIT"/>
    <property type="match status" value="1"/>
</dbReference>
<dbReference type="InterPro" id="IPR033034">
    <property type="entry name" value="NDUFB9"/>
</dbReference>
<comment type="subcellular location">
    <subcellularLocation>
        <location evidence="2">Mitochondrion inner membrane</location>
        <topology evidence="2">Peripheral membrane protein</topology>
        <orientation evidence="2">Matrix side</orientation>
    </subcellularLocation>
</comment>